<dbReference type="EMBL" id="AGBB01000126">
    <property type="protein sequence ID" value="EGY79574.1"/>
    <property type="molecule type" value="Genomic_DNA"/>
</dbReference>
<evidence type="ECO:0000256" key="2">
    <source>
        <dbReference type="ARBA" id="ARBA00022679"/>
    </source>
</evidence>
<comment type="similarity">
    <text evidence="6">Belongs to the DNA polymerase HolA subunit family.</text>
</comment>
<organism evidence="9 10">
    <name type="scientific">Peptoniphilus indolicus ATCC 29427</name>
    <dbReference type="NCBI Taxonomy" id="997350"/>
    <lineage>
        <taxon>Bacteria</taxon>
        <taxon>Bacillati</taxon>
        <taxon>Bacillota</taxon>
        <taxon>Tissierellia</taxon>
        <taxon>Tissierellales</taxon>
        <taxon>Peptoniphilaceae</taxon>
        <taxon>Peptoniphilus</taxon>
    </lineage>
</organism>
<gene>
    <name evidence="9" type="ORF">HMPREF9129_1299</name>
</gene>
<evidence type="ECO:0000259" key="8">
    <source>
        <dbReference type="Pfam" id="PF21694"/>
    </source>
</evidence>
<dbReference type="GO" id="GO:0009360">
    <property type="term" value="C:DNA polymerase III complex"/>
    <property type="evidence" value="ECO:0007669"/>
    <property type="project" value="TreeGrafter"/>
</dbReference>
<keyword evidence="2" id="KW-0808">Transferase</keyword>
<dbReference type="STRING" id="997350.HMPREF9129_1299"/>
<evidence type="ECO:0000256" key="5">
    <source>
        <dbReference type="ARBA" id="ARBA00022932"/>
    </source>
</evidence>
<dbReference type="PATRIC" id="fig|997350.3.peg.1246"/>
<evidence type="ECO:0000256" key="3">
    <source>
        <dbReference type="ARBA" id="ARBA00022695"/>
    </source>
</evidence>
<dbReference type="Proteomes" id="UP000003422">
    <property type="component" value="Unassembled WGS sequence"/>
</dbReference>
<accession>G4D4G9</accession>
<evidence type="ECO:0000256" key="7">
    <source>
        <dbReference type="ARBA" id="ARBA00049244"/>
    </source>
</evidence>
<proteinExistence type="inferred from homology"/>
<dbReference type="Gene3D" id="1.20.272.10">
    <property type="match status" value="1"/>
</dbReference>
<dbReference type="InterPro" id="IPR048466">
    <property type="entry name" value="DNA_pol3_delta-like_C"/>
</dbReference>
<dbReference type="AlphaFoldDB" id="G4D4G9"/>
<evidence type="ECO:0000313" key="9">
    <source>
        <dbReference type="EMBL" id="EGY79574.1"/>
    </source>
</evidence>
<feature type="non-terminal residue" evidence="9">
    <location>
        <position position="1"/>
    </location>
</feature>
<feature type="domain" description="DNA polymerase III delta subunit-like C-terminal" evidence="8">
    <location>
        <begin position="48"/>
        <end position="167"/>
    </location>
</feature>
<keyword evidence="4" id="KW-0235">DNA replication</keyword>
<evidence type="ECO:0000313" key="10">
    <source>
        <dbReference type="Proteomes" id="UP000003422"/>
    </source>
</evidence>
<dbReference type="GO" id="GO:0003677">
    <property type="term" value="F:DNA binding"/>
    <property type="evidence" value="ECO:0007669"/>
    <property type="project" value="InterPro"/>
</dbReference>
<dbReference type="PANTHER" id="PTHR34388">
    <property type="entry name" value="DNA POLYMERASE III SUBUNIT DELTA"/>
    <property type="match status" value="1"/>
</dbReference>
<evidence type="ECO:0000256" key="1">
    <source>
        <dbReference type="ARBA" id="ARBA00012417"/>
    </source>
</evidence>
<keyword evidence="3" id="KW-0548">Nucleotidyltransferase</keyword>
<protein>
    <recommendedName>
        <fullName evidence="1">DNA-directed DNA polymerase</fullName>
        <ecNumber evidence="1">2.7.7.7</ecNumber>
    </recommendedName>
</protein>
<comment type="caution">
    <text evidence="9">The sequence shown here is derived from an EMBL/GenBank/DDBJ whole genome shotgun (WGS) entry which is preliminary data.</text>
</comment>
<dbReference type="NCBIfam" id="TIGR01128">
    <property type="entry name" value="holA"/>
    <property type="match status" value="1"/>
</dbReference>
<dbReference type="PANTHER" id="PTHR34388:SF1">
    <property type="entry name" value="DNA POLYMERASE III SUBUNIT DELTA"/>
    <property type="match status" value="1"/>
</dbReference>
<dbReference type="HOGENOM" id="CLU_1581928_0_0_9"/>
<dbReference type="InterPro" id="IPR005790">
    <property type="entry name" value="DNA_polIII_delta"/>
</dbReference>
<comment type="catalytic activity">
    <reaction evidence="7">
        <text>DNA(n) + a 2'-deoxyribonucleoside 5'-triphosphate = DNA(n+1) + diphosphate</text>
        <dbReference type="Rhea" id="RHEA:22508"/>
        <dbReference type="Rhea" id="RHEA-COMP:17339"/>
        <dbReference type="Rhea" id="RHEA-COMP:17340"/>
        <dbReference type="ChEBI" id="CHEBI:33019"/>
        <dbReference type="ChEBI" id="CHEBI:61560"/>
        <dbReference type="ChEBI" id="CHEBI:173112"/>
        <dbReference type="EC" id="2.7.7.7"/>
    </reaction>
</comment>
<keyword evidence="10" id="KW-1185">Reference proteome</keyword>
<dbReference type="GO" id="GO:0006261">
    <property type="term" value="P:DNA-templated DNA replication"/>
    <property type="evidence" value="ECO:0007669"/>
    <property type="project" value="TreeGrafter"/>
</dbReference>
<dbReference type="EC" id="2.7.7.7" evidence="1"/>
<dbReference type="GO" id="GO:0003887">
    <property type="term" value="F:DNA-directed DNA polymerase activity"/>
    <property type="evidence" value="ECO:0007669"/>
    <property type="project" value="UniProtKB-KW"/>
</dbReference>
<dbReference type="Pfam" id="PF21694">
    <property type="entry name" value="DNA_pol3_delta_C"/>
    <property type="match status" value="1"/>
</dbReference>
<dbReference type="SUPFAM" id="SSF48019">
    <property type="entry name" value="post-AAA+ oligomerization domain-like"/>
    <property type="match status" value="1"/>
</dbReference>
<name>G4D4G9_9FIRM</name>
<evidence type="ECO:0000256" key="6">
    <source>
        <dbReference type="ARBA" id="ARBA00034754"/>
    </source>
</evidence>
<dbReference type="eggNOG" id="COG1466">
    <property type="taxonomic scope" value="Bacteria"/>
</dbReference>
<evidence type="ECO:0000256" key="4">
    <source>
        <dbReference type="ARBA" id="ARBA00022705"/>
    </source>
</evidence>
<keyword evidence="5" id="KW-0239">DNA-directed DNA polymerase</keyword>
<sequence>AQKSGYNSKNLNVVLYDVKNEVDKILATAKDEVNRQMIDEVYISNIDTNIFNFLDAMMNKNISVILLELNNLYQVGEPIQKIFYMVARQFRLLLSYKNLKEQGYQDMKIMEKLKIKQYEFSKLKVASNKFEKDKLKEIYISLLEYDHTIKTRTVDERALFESLLVKISI</sequence>
<dbReference type="RefSeq" id="WP_004821814.1">
    <property type="nucleotide sequence ID" value="NZ_JH165063.1"/>
</dbReference>
<dbReference type="InterPro" id="IPR008921">
    <property type="entry name" value="DNA_pol3_clamp-load_cplx_C"/>
</dbReference>
<reference evidence="9 10" key="1">
    <citation type="submission" date="2011-06" db="EMBL/GenBank/DDBJ databases">
        <authorList>
            <person name="Muzny D."/>
            <person name="Qin X."/>
            <person name="Deng J."/>
            <person name="Jiang H."/>
            <person name="Liu Y."/>
            <person name="Qu J."/>
            <person name="Song X.-Z."/>
            <person name="Zhang L."/>
            <person name="Thornton R."/>
            <person name="Coyle M."/>
            <person name="Francisco L."/>
            <person name="Jackson L."/>
            <person name="Javaid M."/>
            <person name="Korchina V."/>
            <person name="Kovar C."/>
            <person name="Mata R."/>
            <person name="Mathew T."/>
            <person name="Ngo R."/>
            <person name="Nguyen L."/>
            <person name="Nguyen N."/>
            <person name="Okwuonu G."/>
            <person name="Ongeri F."/>
            <person name="Pham C."/>
            <person name="Simmons D."/>
            <person name="Wilczek-Boney K."/>
            <person name="Hale W."/>
            <person name="Jakkamsetti A."/>
            <person name="Pham P."/>
            <person name="Ruth R."/>
            <person name="San Lucas F."/>
            <person name="Warren J."/>
            <person name="Zhang J."/>
            <person name="Zhao Z."/>
            <person name="Zhou C."/>
            <person name="Zhu D."/>
            <person name="Lee S."/>
            <person name="Bess C."/>
            <person name="Blankenburg K."/>
            <person name="Forbes L."/>
            <person name="Fu Q."/>
            <person name="Gubbala S."/>
            <person name="Hirani K."/>
            <person name="Jayaseelan J.C."/>
            <person name="Lara F."/>
            <person name="Munidasa M."/>
            <person name="Palculict T."/>
            <person name="Patil S."/>
            <person name="Pu L.-L."/>
            <person name="Saada N."/>
            <person name="Tang L."/>
            <person name="Weissenberger G."/>
            <person name="Zhu Y."/>
            <person name="Hemphill L."/>
            <person name="Shang Y."/>
            <person name="Youmans B."/>
            <person name="Ayvaz T."/>
            <person name="Ross M."/>
            <person name="Santibanez J."/>
            <person name="Aqrawi P."/>
            <person name="Gross S."/>
            <person name="Joshi V."/>
            <person name="Fowler G."/>
            <person name="Nazareth L."/>
            <person name="Reid J."/>
            <person name="Worley K."/>
            <person name="Petrosino J."/>
            <person name="Highlander S."/>
            <person name="Gibbs R."/>
        </authorList>
    </citation>
    <scope>NUCLEOTIDE SEQUENCE [LARGE SCALE GENOMIC DNA]</scope>
    <source>
        <strain evidence="9 10">ATCC 29427</strain>
    </source>
</reference>